<dbReference type="OrthoDB" id="5644163at2"/>
<gene>
    <name evidence="1" type="ORF">Lgee_0052</name>
</gene>
<dbReference type="InterPro" id="IPR029058">
    <property type="entry name" value="AB_hydrolase_fold"/>
</dbReference>
<protein>
    <submittedName>
        <fullName evidence="1">Uncharacterized protein</fullName>
    </submittedName>
</protein>
<keyword evidence="2" id="KW-1185">Reference proteome</keyword>
<dbReference type="SUPFAM" id="SSF53474">
    <property type="entry name" value="alpha/beta-Hydrolases"/>
    <property type="match status" value="1"/>
</dbReference>
<dbReference type="Gene3D" id="3.40.50.1820">
    <property type="entry name" value="alpha/beta hydrolase"/>
    <property type="match status" value="1"/>
</dbReference>
<dbReference type="RefSeq" id="WP_028387195.1">
    <property type="nucleotide sequence ID" value="NZ_CAAAHN010000003.1"/>
</dbReference>
<dbReference type="STRING" id="45065.Lgee_0052"/>
<dbReference type="Proteomes" id="UP000054785">
    <property type="component" value="Unassembled WGS sequence"/>
</dbReference>
<organism evidence="1 2">
    <name type="scientific">Legionella geestiana</name>
    <dbReference type="NCBI Taxonomy" id="45065"/>
    <lineage>
        <taxon>Bacteria</taxon>
        <taxon>Pseudomonadati</taxon>
        <taxon>Pseudomonadota</taxon>
        <taxon>Gammaproteobacteria</taxon>
        <taxon>Legionellales</taxon>
        <taxon>Legionellaceae</taxon>
        <taxon>Legionella</taxon>
    </lineage>
</organism>
<reference evidence="1 2" key="1">
    <citation type="submission" date="2015-11" db="EMBL/GenBank/DDBJ databases">
        <title>Genomic analysis of 38 Legionella species identifies large and diverse effector repertoires.</title>
        <authorList>
            <person name="Burstein D."/>
            <person name="Amaro F."/>
            <person name="Zusman T."/>
            <person name="Lifshitz Z."/>
            <person name="Cohen O."/>
            <person name="Gilbert J.A."/>
            <person name="Pupko T."/>
            <person name="Shuman H.A."/>
            <person name="Segal G."/>
        </authorList>
    </citation>
    <scope>NUCLEOTIDE SEQUENCE [LARGE SCALE GENOMIC DNA]</scope>
    <source>
        <strain evidence="1 2">ATCC 49504</strain>
    </source>
</reference>
<dbReference type="PATRIC" id="fig|45065.4.peg.54"/>
<comment type="caution">
    <text evidence="1">The sequence shown here is derived from an EMBL/GenBank/DDBJ whole genome shotgun (WGS) entry which is preliminary data.</text>
</comment>
<evidence type="ECO:0000313" key="1">
    <source>
        <dbReference type="EMBL" id="KTD04868.1"/>
    </source>
</evidence>
<accession>A0A0W0UAA4</accession>
<evidence type="ECO:0000313" key="2">
    <source>
        <dbReference type="Proteomes" id="UP000054785"/>
    </source>
</evidence>
<sequence>MDFLRVTACVCTLLVSTLSYSNTLPQGNEGIVLVHGTKDHREDAEGDYWKYEFIDALSAPLPTPENRLVVHCDFTPYMWDEAAAGCMVNQMLDFARDRHITSYTVYTHSDGGNVMRWVLSNPAYDPRYIEVLPLIREVIALAPSSGGTILADQAVDGNFFEEGLGWLLGYQTNSVKQQRVGDMAVYNDELLYGSPERPNLVKPFRVVVGTDVTASPFNSASYCNGYWLNTALKVTRLYLDDCADGFLDCSSQAEAGELWFYDWQKTVDGIQLSHNQSRHSCFGLEDILNNDRMSAATGSLR</sequence>
<dbReference type="EMBL" id="LNYC01000001">
    <property type="protein sequence ID" value="KTD04868.1"/>
    <property type="molecule type" value="Genomic_DNA"/>
</dbReference>
<name>A0A0W0UAA4_9GAMM</name>
<proteinExistence type="predicted"/>
<dbReference type="AlphaFoldDB" id="A0A0W0UAA4"/>